<evidence type="ECO:0008006" key="3">
    <source>
        <dbReference type="Google" id="ProtNLM"/>
    </source>
</evidence>
<dbReference type="Gene3D" id="1.10.340.30">
    <property type="entry name" value="Hypothetical protein, domain 2"/>
    <property type="match status" value="1"/>
</dbReference>
<dbReference type="RefSeq" id="WP_163465448.1">
    <property type="nucleotide sequence ID" value="NZ_JAAAMG010000022.1"/>
</dbReference>
<dbReference type="Proteomes" id="UP000469011">
    <property type="component" value="Unassembled WGS sequence"/>
</dbReference>
<name>A0A6N9T8V4_9HYPH</name>
<evidence type="ECO:0000313" key="2">
    <source>
        <dbReference type="Proteomes" id="UP000469011"/>
    </source>
</evidence>
<gene>
    <name evidence="1" type="ORF">GTK09_21490</name>
</gene>
<reference evidence="1 2" key="1">
    <citation type="submission" date="2020-01" db="EMBL/GenBank/DDBJ databases">
        <title>Jiella pacifica sp. nov.</title>
        <authorList>
            <person name="Xue Z."/>
            <person name="Zhu S."/>
            <person name="Chen J."/>
            <person name="Yang J."/>
        </authorList>
    </citation>
    <scope>NUCLEOTIDE SEQUENCE [LARGE SCALE GENOMIC DNA]</scope>
    <source>
        <strain evidence="1 2">40Bstr34</strain>
    </source>
</reference>
<dbReference type="GO" id="GO:0003824">
    <property type="term" value="F:catalytic activity"/>
    <property type="evidence" value="ECO:0007669"/>
    <property type="project" value="InterPro"/>
</dbReference>
<evidence type="ECO:0000313" key="1">
    <source>
        <dbReference type="EMBL" id="NDW06992.1"/>
    </source>
</evidence>
<sequence length="216" mass="23815">MAETSAKAATVERLLQRTQKTFAEEMGLDLSKNTPMPLFLWLVAANLFSARISADQALRAAKALKDAGLTTADHMAEATWKERVVILNRNGYARFDEKTSRFLQDVADHCRDAYGGDLRKLREAAGRDPAEERRLLKAFKGIGDTGADIFFREVQVAWGELYPFADKRALQAAETLGLGNDAETLAGLVSKKDFPRLLTALLRADLDGTLEEVRGG</sequence>
<dbReference type="InterPro" id="IPR011257">
    <property type="entry name" value="DNA_glycosylase"/>
</dbReference>
<organism evidence="1 2">
    <name type="scientific">Jiella pacifica</name>
    <dbReference type="NCBI Taxonomy" id="2696469"/>
    <lineage>
        <taxon>Bacteria</taxon>
        <taxon>Pseudomonadati</taxon>
        <taxon>Pseudomonadota</taxon>
        <taxon>Alphaproteobacteria</taxon>
        <taxon>Hyphomicrobiales</taxon>
        <taxon>Aurantimonadaceae</taxon>
        <taxon>Jiella</taxon>
    </lineage>
</organism>
<dbReference type="SUPFAM" id="SSF48150">
    <property type="entry name" value="DNA-glycosylase"/>
    <property type="match status" value="1"/>
</dbReference>
<dbReference type="AlphaFoldDB" id="A0A6N9T8V4"/>
<dbReference type="GO" id="GO:0006281">
    <property type="term" value="P:DNA repair"/>
    <property type="evidence" value="ECO:0007669"/>
    <property type="project" value="InterPro"/>
</dbReference>
<keyword evidence="2" id="KW-1185">Reference proteome</keyword>
<protein>
    <recommendedName>
        <fullName evidence="3">Endonuclease III</fullName>
    </recommendedName>
</protein>
<dbReference type="EMBL" id="JAAAMG010000022">
    <property type="protein sequence ID" value="NDW06992.1"/>
    <property type="molecule type" value="Genomic_DNA"/>
</dbReference>
<accession>A0A6N9T8V4</accession>
<comment type="caution">
    <text evidence="1">The sequence shown here is derived from an EMBL/GenBank/DDBJ whole genome shotgun (WGS) entry which is preliminary data.</text>
</comment>
<proteinExistence type="predicted"/>